<gene>
    <name evidence="2" type="ordered locus">Dvul_0104</name>
</gene>
<dbReference type="EC" id="1.4.1.13" evidence="2"/>
<dbReference type="AlphaFoldDB" id="A0A0H3A3Q1"/>
<feature type="domain" description="Glutamine amidotransferase type-2" evidence="1">
    <location>
        <begin position="2"/>
        <end position="375"/>
    </location>
</feature>
<dbReference type="Gene3D" id="3.60.20.10">
    <property type="entry name" value="Glutamine Phosphoribosylpyrophosphate, subunit 1, domain 1"/>
    <property type="match status" value="1"/>
</dbReference>
<dbReference type="InterPro" id="IPR017932">
    <property type="entry name" value="GATase_2_dom"/>
</dbReference>
<proteinExistence type="predicted"/>
<dbReference type="HOGENOM" id="CLU_730998_0_0_7"/>
<keyword evidence="2" id="KW-0560">Oxidoreductase</keyword>
<dbReference type="InterPro" id="IPR029055">
    <property type="entry name" value="Ntn_hydrolases_N"/>
</dbReference>
<protein>
    <submittedName>
        <fullName evidence="2">Glutamate synthase (NADPH) GltB1 subunit</fullName>
        <ecNumber evidence="2">1.4.1.13</ecNumber>
    </submittedName>
</protein>
<dbReference type="KEGG" id="dvl:Dvul_0104"/>
<accession>A0A0H3A3Q1</accession>
<dbReference type="RefSeq" id="WP_011791395.1">
    <property type="nucleotide sequence ID" value="NC_008751.1"/>
</dbReference>
<dbReference type="Proteomes" id="UP000009173">
    <property type="component" value="Chromosome"/>
</dbReference>
<reference evidence="3" key="1">
    <citation type="journal article" date="2009" name="Environ. Microbiol.">
        <title>Contribution of mobile genetic elements to Desulfovibrio vulgaris genome plasticity.</title>
        <authorList>
            <person name="Walker C.B."/>
            <person name="Stolyar S."/>
            <person name="Chivian D."/>
            <person name="Pinel N."/>
            <person name="Gabster J.A."/>
            <person name="Dehal P.S."/>
            <person name="He Z."/>
            <person name="Yang Z.K."/>
            <person name="Yen H.C."/>
            <person name="Zhou J."/>
            <person name="Wall J.D."/>
            <person name="Hazen T.C."/>
            <person name="Arkin A.P."/>
            <person name="Stahl D.A."/>
        </authorList>
    </citation>
    <scope>NUCLEOTIDE SEQUENCE [LARGE SCALE GENOMIC DNA]</scope>
    <source>
        <strain evidence="3">DP4</strain>
    </source>
</reference>
<evidence type="ECO:0000313" key="3">
    <source>
        <dbReference type="Proteomes" id="UP000009173"/>
    </source>
</evidence>
<evidence type="ECO:0000259" key="1">
    <source>
        <dbReference type="PROSITE" id="PS51278"/>
    </source>
</evidence>
<dbReference type="EMBL" id="CP000527">
    <property type="protein sequence ID" value="ABM27128.1"/>
    <property type="molecule type" value="Genomic_DNA"/>
</dbReference>
<evidence type="ECO:0000313" key="2">
    <source>
        <dbReference type="EMBL" id="ABM27128.1"/>
    </source>
</evidence>
<dbReference type="SUPFAM" id="SSF56235">
    <property type="entry name" value="N-terminal nucleophile aminohydrolases (Ntn hydrolases)"/>
    <property type="match status" value="1"/>
</dbReference>
<dbReference type="PROSITE" id="PS51278">
    <property type="entry name" value="GATASE_TYPE_2"/>
    <property type="match status" value="1"/>
</dbReference>
<name>A0A0H3A3Q1_NITV4</name>
<dbReference type="GO" id="GO:0004355">
    <property type="term" value="F:glutamate synthase (NADPH) activity"/>
    <property type="evidence" value="ECO:0007669"/>
    <property type="project" value="UniProtKB-EC"/>
</dbReference>
<sequence>MCRLFALTSTSPVSPMLAINALNVMKEGHDGSGVGLYLSGLEGPFAAHEGRPVLSGIFTDAGRKRLDALMKERGFRPVHSLEIRKTDPPAGTPRRGMYLAQVYEPAPAWEELSAAHRAASLVETRVAIREAGEEKRDMMAFSFWPGVVMIKEVGDPLTIGRWLDLDRSDLHARRILCQGRQNTNYAINLYACHPFFIEGVCTMTNGENTAFVPIREYLQTRGIPGYMGYQSDSEVFAHILHFTLRRLGLPLEAYKHVITPLRGAELAEHPDSATLTRLQTVCRRMIIDGPNCVIGVTPEGTMFMVQDRKKLRPGVVGGKPGIYAFSSEICGLDAAIPDRDPALDFQPMHLDTAYVRPDCQEVTVCSQLKALPPRP</sequence>
<organism evidence="2 3">
    <name type="scientific">Nitratidesulfovibrio vulgaris (strain DP4)</name>
    <name type="common">Desulfovibrio vulgaris</name>
    <dbReference type="NCBI Taxonomy" id="391774"/>
    <lineage>
        <taxon>Bacteria</taxon>
        <taxon>Pseudomonadati</taxon>
        <taxon>Thermodesulfobacteriota</taxon>
        <taxon>Desulfovibrionia</taxon>
        <taxon>Desulfovibrionales</taxon>
        <taxon>Desulfovibrionaceae</taxon>
        <taxon>Nitratidesulfovibrio</taxon>
    </lineage>
</organism>